<dbReference type="PANTHER" id="PTHR31642">
    <property type="entry name" value="TRICHOTHECENE 3-O-ACETYLTRANSFERASE"/>
    <property type="match status" value="1"/>
</dbReference>
<feature type="domain" description="Trichothecene 3-O-acetyltransferase-like N-terminal" evidence="3">
    <location>
        <begin position="21"/>
        <end position="164"/>
    </location>
</feature>
<evidence type="ECO:0000256" key="1">
    <source>
        <dbReference type="ARBA" id="ARBA00022679"/>
    </source>
</evidence>
<feature type="compositionally biased region" description="Acidic residues" evidence="2">
    <location>
        <begin position="377"/>
        <end position="388"/>
    </location>
</feature>
<dbReference type="InterPro" id="IPR054710">
    <property type="entry name" value="Tri101-like_N"/>
</dbReference>
<feature type="compositionally biased region" description="Low complexity" evidence="2">
    <location>
        <begin position="300"/>
        <end position="313"/>
    </location>
</feature>
<feature type="region of interest" description="Disordered" evidence="2">
    <location>
        <begin position="292"/>
        <end position="314"/>
    </location>
</feature>
<evidence type="ECO:0000313" key="5">
    <source>
        <dbReference type="Proteomes" id="UP001278766"/>
    </source>
</evidence>
<dbReference type="EMBL" id="JAUEPN010000003">
    <property type="protein sequence ID" value="KAK3297346.1"/>
    <property type="molecule type" value="Genomic_DNA"/>
</dbReference>
<evidence type="ECO:0000259" key="3">
    <source>
        <dbReference type="Pfam" id="PF22664"/>
    </source>
</evidence>
<dbReference type="PANTHER" id="PTHR31642:SF310">
    <property type="entry name" value="FATTY ALCOHOL:CAFFEOYL-COA ACYLTRANSFERASE"/>
    <property type="match status" value="1"/>
</dbReference>
<feature type="region of interest" description="Disordered" evidence="2">
    <location>
        <begin position="369"/>
        <end position="388"/>
    </location>
</feature>
<evidence type="ECO:0000313" key="4">
    <source>
        <dbReference type="EMBL" id="KAK3297346.1"/>
    </source>
</evidence>
<keyword evidence="5" id="KW-1185">Reference proteome</keyword>
<dbReference type="GO" id="GO:0016747">
    <property type="term" value="F:acyltransferase activity, transferring groups other than amino-acyl groups"/>
    <property type="evidence" value="ECO:0007669"/>
    <property type="project" value="TreeGrafter"/>
</dbReference>
<organism evidence="4 5">
    <name type="scientific">Chaetomium fimeti</name>
    <dbReference type="NCBI Taxonomy" id="1854472"/>
    <lineage>
        <taxon>Eukaryota</taxon>
        <taxon>Fungi</taxon>
        <taxon>Dikarya</taxon>
        <taxon>Ascomycota</taxon>
        <taxon>Pezizomycotina</taxon>
        <taxon>Sordariomycetes</taxon>
        <taxon>Sordariomycetidae</taxon>
        <taxon>Sordariales</taxon>
        <taxon>Chaetomiaceae</taxon>
        <taxon>Chaetomium</taxon>
    </lineage>
</organism>
<dbReference type="Pfam" id="PF22664">
    <property type="entry name" value="TRI-like_N"/>
    <property type="match status" value="1"/>
</dbReference>
<sequence length="522" mass="55866">MASSTPQTALLSPIDQYMPRIYTTIFLIFETLDRTSAVDKLRAGLTRLNQRLPYLKGRVFATDGGRAAIRWSPTDKDIELQEMPTDGVPLLRLSVEKLKAERAPLHYFTDTLGPMPRLADLDKDSGASVLATNYGLLDGGIVLCLAVEHNVMDGAGMVELIRFWAACTRSETIDPATTPTPDPNEPLYRHERLRQATEPITQDEHQSTPAQQSFDDLLARHPEFRLASTKAAPAAPLPSPLGTSKIFTFSTAKLEATKTTLQTLHPGSAARPATTTNSVLCATLWSCITRVRRQRRGREPPTTTSPTSPAAAADGVEARSRLGFAINGRARLGAAGPLADPRRPFLGNVALHGLARVDVAELERATATAAAAGDGADGADGDATDGADGDATASGMAALGRVVQAIGEAVGRVTPGFAREVMDLIEQTPVDGGGLAFGWNSLHGMDVMVTSWANMDLYGVDFGEGVGRPCLVRVTQRETDGFVIVLPRQRGEEEEGIDVMVAMHVEDMAALEGDAVWTSYLV</sequence>
<dbReference type="InterPro" id="IPR023213">
    <property type="entry name" value="CAT-like_dom_sf"/>
</dbReference>
<keyword evidence="1" id="KW-0808">Transferase</keyword>
<name>A0AAE0LTM7_9PEZI</name>
<evidence type="ECO:0000256" key="2">
    <source>
        <dbReference type="SAM" id="MobiDB-lite"/>
    </source>
</evidence>
<dbReference type="Gene3D" id="3.30.559.10">
    <property type="entry name" value="Chloramphenicol acetyltransferase-like domain"/>
    <property type="match status" value="2"/>
</dbReference>
<dbReference type="Pfam" id="PF02458">
    <property type="entry name" value="Transferase"/>
    <property type="match status" value="1"/>
</dbReference>
<dbReference type="GeneID" id="87844946"/>
<proteinExistence type="predicted"/>
<reference evidence="4" key="1">
    <citation type="journal article" date="2023" name="Mol. Phylogenet. Evol.">
        <title>Genome-scale phylogeny and comparative genomics of the fungal order Sordariales.</title>
        <authorList>
            <person name="Hensen N."/>
            <person name="Bonometti L."/>
            <person name="Westerberg I."/>
            <person name="Brannstrom I.O."/>
            <person name="Guillou S."/>
            <person name="Cros-Aarteil S."/>
            <person name="Calhoun S."/>
            <person name="Haridas S."/>
            <person name="Kuo A."/>
            <person name="Mondo S."/>
            <person name="Pangilinan J."/>
            <person name="Riley R."/>
            <person name="LaButti K."/>
            <person name="Andreopoulos B."/>
            <person name="Lipzen A."/>
            <person name="Chen C."/>
            <person name="Yan M."/>
            <person name="Daum C."/>
            <person name="Ng V."/>
            <person name="Clum A."/>
            <person name="Steindorff A."/>
            <person name="Ohm R.A."/>
            <person name="Martin F."/>
            <person name="Silar P."/>
            <person name="Natvig D.O."/>
            <person name="Lalanne C."/>
            <person name="Gautier V."/>
            <person name="Ament-Velasquez S.L."/>
            <person name="Kruys A."/>
            <person name="Hutchinson M.I."/>
            <person name="Powell A.J."/>
            <person name="Barry K."/>
            <person name="Miller A.N."/>
            <person name="Grigoriev I.V."/>
            <person name="Debuchy R."/>
            <person name="Gladieux P."/>
            <person name="Hiltunen Thoren M."/>
            <person name="Johannesson H."/>
        </authorList>
    </citation>
    <scope>NUCLEOTIDE SEQUENCE</scope>
    <source>
        <strain evidence="4">CBS 168.71</strain>
    </source>
</reference>
<dbReference type="Proteomes" id="UP001278766">
    <property type="component" value="Unassembled WGS sequence"/>
</dbReference>
<accession>A0AAE0LTM7</accession>
<comment type="caution">
    <text evidence="4">The sequence shown here is derived from an EMBL/GenBank/DDBJ whole genome shotgun (WGS) entry which is preliminary data.</text>
</comment>
<reference evidence="4" key="2">
    <citation type="submission" date="2023-06" db="EMBL/GenBank/DDBJ databases">
        <authorList>
            <consortium name="Lawrence Berkeley National Laboratory"/>
            <person name="Haridas S."/>
            <person name="Hensen N."/>
            <person name="Bonometti L."/>
            <person name="Westerberg I."/>
            <person name="Brannstrom I.O."/>
            <person name="Guillou S."/>
            <person name="Cros-Aarteil S."/>
            <person name="Calhoun S."/>
            <person name="Kuo A."/>
            <person name="Mondo S."/>
            <person name="Pangilinan J."/>
            <person name="Riley R."/>
            <person name="Labutti K."/>
            <person name="Andreopoulos B."/>
            <person name="Lipzen A."/>
            <person name="Chen C."/>
            <person name="Yanf M."/>
            <person name="Daum C."/>
            <person name="Ng V."/>
            <person name="Clum A."/>
            <person name="Steindorff A."/>
            <person name="Ohm R."/>
            <person name="Martin F."/>
            <person name="Silar P."/>
            <person name="Natvig D."/>
            <person name="Lalanne C."/>
            <person name="Gautier V."/>
            <person name="Ament-Velasquez S.L."/>
            <person name="Kruys A."/>
            <person name="Hutchinson M.I."/>
            <person name="Powell A.J."/>
            <person name="Barry K."/>
            <person name="Miller A.N."/>
            <person name="Grigoriev I.V."/>
            <person name="Debuchy R."/>
            <person name="Gladieux P."/>
            <person name="Thoren M.H."/>
            <person name="Johannesson H."/>
        </authorList>
    </citation>
    <scope>NUCLEOTIDE SEQUENCE</scope>
    <source>
        <strain evidence="4">CBS 168.71</strain>
    </source>
</reference>
<protein>
    <recommendedName>
        <fullName evidence="3">Trichothecene 3-O-acetyltransferase-like N-terminal domain-containing protein</fullName>
    </recommendedName>
</protein>
<dbReference type="AlphaFoldDB" id="A0AAE0LTM7"/>
<dbReference type="RefSeq" id="XP_062660860.1">
    <property type="nucleotide sequence ID" value="XM_062807998.1"/>
</dbReference>
<gene>
    <name evidence="4" type="ORF">B0H64DRAFT_473474</name>
</gene>
<dbReference type="InterPro" id="IPR050317">
    <property type="entry name" value="Plant_Fungal_Acyltransferase"/>
</dbReference>